<dbReference type="FunFam" id="3.80.10.10:FF:000041">
    <property type="entry name" value="LRR receptor-like serine/threonine-protein kinase ERECTA"/>
    <property type="match status" value="2"/>
</dbReference>
<dbReference type="InterPro" id="IPR050647">
    <property type="entry name" value="Plant_LRR-RLKs"/>
</dbReference>
<dbReference type="FunFam" id="3.80.10.10:FF:000111">
    <property type="entry name" value="LRR receptor-like serine/threonine-protein kinase ERECTA"/>
    <property type="match status" value="1"/>
</dbReference>
<feature type="transmembrane region" description="Helical" evidence="13">
    <location>
        <begin position="937"/>
        <end position="959"/>
    </location>
</feature>
<feature type="compositionally biased region" description="Polar residues" evidence="12">
    <location>
        <begin position="910"/>
        <end position="922"/>
    </location>
</feature>
<dbReference type="PANTHER" id="PTHR48056:SF13">
    <property type="entry name" value="PROTEIN KINASE DOMAIN-CONTAINING PROTEIN"/>
    <property type="match status" value="1"/>
</dbReference>
<dbReference type="GO" id="GO:0033612">
    <property type="term" value="F:receptor serine/threonine kinase binding"/>
    <property type="evidence" value="ECO:0007669"/>
    <property type="project" value="TreeGrafter"/>
</dbReference>
<feature type="domain" description="Leucine-rich repeat-containing N-terminal plant-type" evidence="14">
    <location>
        <begin position="14"/>
        <end position="52"/>
    </location>
</feature>
<evidence type="ECO:0000256" key="4">
    <source>
        <dbReference type="ARBA" id="ARBA00022614"/>
    </source>
</evidence>
<keyword evidence="6" id="KW-0732">Signal</keyword>
<keyword evidence="9 13" id="KW-0472">Membrane</keyword>
<keyword evidence="11" id="KW-0325">Glycoprotein</keyword>
<comment type="subcellular location">
    <subcellularLocation>
        <location evidence="1">Cell membrane</location>
        <topology evidence="1">Single-pass type I membrane protein</topology>
    </subcellularLocation>
</comment>
<keyword evidence="3" id="KW-1003">Cell membrane</keyword>
<organism evidence="15 16">
    <name type="scientific">Turnera subulata</name>
    <dbReference type="NCBI Taxonomy" id="218843"/>
    <lineage>
        <taxon>Eukaryota</taxon>
        <taxon>Viridiplantae</taxon>
        <taxon>Streptophyta</taxon>
        <taxon>Embryophyta</taxon>
        <taxon>Tracheophyta</taxon>
        <taxon>Spermatophyta</taxon>
        <taxon>Magnoliopsida</taxon>
        <taxon>eudicotyledons</taxon>
        <taxon>Gunneridae</taxon>
        <taxon>Pentapetalae</taxon>
        <taxon>rosids</taxon>
        <taxon>fabids</taxon>
        <taxon>Malpighiales</taxon>
        <taxon>Passifloraceae</taxon>
        <taxon>Turnera</taxon>
    </lineage>
</organism>
<dbReference type="InterPro" id="IPR013210">
    <property type="entry name" value="LRR_N_plant-typ"/>
</dbReference>
<name>A0A9Q0FF73_9ROSI</name>
<dbReference type="OrthoDB" id="827707at2759"/>
<dbReference type="Gene3D" id="3.80.10.10">
    <property type="entry name" value="Ribonuclease Inhibitor"/>
    <property type="match status" value="5"/>
</dbReference>
<keyword evidence="8 13" id="KW-1133">Transmembrane helix</keyword>
<dbReference type="InterPro" id="IPR032675">
    <property type="entry name" value="LRR_dom_sf"/>
</dbReference>
<reference evidence="15" key="2">
    <citation type="journal article" date="2023" name="Plants (Basel)">
        <title>Annotation of the Turnera subulata (Passifloraceae) Draft Genome Reveals the S-Locus Evolved after the Divergence of Turneroideae from Passifloroideae in a Stepwise Manner.</title>
        <authorList>
            <person name="Henning P.M."/>
            <person name="Roalson E.H."/>
            <person name="Mir W."/>
            <person name="McCubbin A.G."/>
            <person name="Shore J.S."/>
        </authorList>
    </citation>
    <scope>NUCLEOTIDE SEQUENCE</scope>
    <source>
        <strain evidence="15">F60SS</strain>
    </source>
</reference>
<dbReference type="Pfam" id="PF13855">
    <property type="entry name" value="LRR_8"/>
    <property type="match status" value="4"/>
</dbReference>
<dbReference type="SUPFAM" id="SSF52047">
    <property type="entry name" value="RNI-like"/>
    <property type="match status" value="1"/>
</dbReference>
<evidence type="ECO:0000256" key="6">
    <source>
        <dbReference type="ARBA" id="ARBA00022729"/>
    </source>
</evidence>
<keyword evidence="7" id="KW-0677">Repeat</keyword>
<evidence type="ECO:0000256" key="1">
    <source>
        <dbReference type="ARBA" id="ARBA00004251"/>
    </source>
</evidence>
<evidence type="ECO:0000256" key="10">
    <source>
        <dbReference type="ARBA" id="ARBA00023170"/>
    </source>
</evidence>
<dbReference type="Proteomes" id="UP001141552">
    <property type="component" value="Unassembled WGS sequence"/>
</dbReference>
<evidence type="ECO:0000256" key="11">
    <source>
        <dbReference type="ARBA" id="ARBA00023180"/>
    </source>
</evidence>
<keyword evidence="16" id="KW-1185">Reference proteome</keyword>
<dbReference type="AlphaFoldDB" id="A0A9Q0FF73"/>
<keyword evidence="4" id="KW-0433">Leucine-rich repeat</keyword>
<dbReference type="InterPro" id="IPR003591">
    <property type="entry name" value="Leu-rich_rpt_typical-subtyp"/>
</dbReference>
<dbReference type="Pfam" id="PF08263">
    <property type="entry name" value="LRRNT_2"/>
    <property type="match status" value="1"/>
</dbReference>
<reference evidence="15" key="1">
    <citation type="submission" date="2022-02" db="EMBL/GenBank/DDBJ databases">
        <authorList>
            <person name="Henning P.M."/>
            <person name="McCubbin A.G."/>
            <person name="Shore J.S."/>
        </authorList>
    </citation>
    <scope>NUCLEOTIDE SEQUENCE</scope>
    <source>
        <strain evidence="15">F60SS</strain>
        <tissue evidence="15">Leaves</tissue>
    </source>
</reference>
<sequence length="995" mass="110264">MVALGVVVVEGCLEEERVALLQLKPFFSSSTEIEDGWGKDSNCCNWTRVGCNSTAGRVTKLDLTSLHYRSSWYLNCSLFIPFQEIKSLYLSYNNILGCLENQGFERLSNLGNLEVLDLSFNSFGNSILASLASLSSLKSLYLSYNKLEGSINIGELNAFGDLETLSLRGNEISGFVTSTGEAGLLQLSKLEELDLSATQFNNSIWSSLRALPSLKKLYLQNNHFKGPVDMQALQNLTTPTLEELDMTGSFLDEEAFRAIGALTSLKRLLLWMVDGTLPTTGLPTLKNLEALELSGSTLINSSLNLKTIGRMPNLRSLSLGNCGLNGIIPEGLCQLKHLNELYIYDNDLDGVLPGCLANLTSLEALDVSSNHLTGNISLSSLVSLTSIQDLSISNNNFQIPISLHPFFNFTKLKSFEAGQNQIYWEEETNDHDLTPKFQLEYLNLSGHRHGGGTLPKFLYHQRSLKHIDLSHTRIFDGKFPHWLLYNNTQLDILVLINNTLSGLFPWPSHPHNLFELDISHNFFHGQIPAEIRTHFPKLIFLTVSTNSLGGSIPSSIGHLMSVDLSNNQLDGLIPEYESDCQLQFLILSDNRITGAIPDSLSSCSSLTLLDIGNNSLSGRIPEWMGNMSFLEVLNLSGNKFSGILPYNFNLPHLRHVYLHGNKLQGSLRNSFYNCSHLISLDLSNNCFTGGIPDWIGLLYGLRFLILSYNNLQGEIPIGLCKLEGLTFLDLSHNNFSGHIPPCIRCSNNDDEGNSFGLRDRELNFSLTETAQQSLVLTAKGASYAYKGTILQNMSGIDLSCNNLSGKIPHQFGDLSDIKVLNLSHNSLIGEIPTTFSKLKQIETMDLSFNNLNGTIPPQLVELSFLSAFSVAHNNLSGRTPPRVWEFGTFDKNSYRDNPFLCGPPLKESCSETTAPPGTTTSRGEGEEEGDGLVDMGAFYVTFVASHAVAMVATCAVLYINPRWRRALFYFLEQKFFNCYYFLIDNIPLLSRLGLS</sequence>
<dbReference type="PRINTS" id="PR00019">
    <property type="entry name" value="LEURICHRPT"/>
</dbReference>
<dbReference type="Pfam" id="PF00560">
    <property type="entry name" value="LRR_1"/>
    <property type="match status" value="3"/>
</dbReference>
<evidence type="ECO:0000256" key="12">
    <source>
        <dbReference type="SAM" id="MobiDB-lite"/>
    </source>
</evidence>
<comment type="caution">
    <text evidence="15">The sequence shown here is derived from an EMBL/GenBank/DDBJ whole genome shotgun (WGS) entry which is preliminary data.</text>
</comment>
<keyword evidence="10" id="KW-0675">Receptor</keyword>
<evidence type="ECO:0000259" key="14">
    <source>
        <dbReference type="Pfam" id="PF08263"/>
    </source>
</evidence>
<dbReference type="FunFam" id="3.80.10.10:FF:000095">
    <property type="entry name" value="LRR receptor-like serine/threonine-protein kinase GSO1"/>
    <property type="match status" value="1"/>
</dbReference>
<evidence type="ECO:0000256" key="7">
    <source>
        <dbReference type="ARBA" id="ARBA00022737"/>
    </source>
</evidence>
<evidence type="ECO:0000256" key="3">
    <source>
        <dbReference type="ARBA" id="ARBA00022475"/>
    </source>
</evidence>
<evidence type="ECO:0000256" key="13">
    <source>
        <dbReference type="SAM" id="Phobius"/>
    </source>
</evidence>
<dbReference type="PANTHER" id="PTHR48056">
    <property type="entry name" value="LRR RECEPTOR-LIKE SERINE/THREONINE-PROTEIN KINASE-RELATED"/>
    <property type="match status" value="1"/>
</dbReference>
<evidence type="ECO:0000256" key="2">
    <source>
        <dbReference type="ARBA" id="ARBA00009592"/>
    </source>
</evidence>
<gene>
    <name evidence="15" type="ORF">Tsubulata_011981</name>
</gene>
<dbReference type="SUPFAM" id="SSF52058">
    <property type="entry name" value="L domain-like"/>
    <property type="match status" value="2"/>
</dbReference>
<dbReference type="GO" id="GO:0005886">
    <property type="term" value="C:plasma membrane"/>
    <property type="evidence" value="ECO:0007669"/>
    <property type="project" value="UniProtKB-SubCell"/>
</dbReference>
<evidence type="ECO:0000313" key="15">
    <source>
        <dbReference type="EMBL" id="KAJ4830373.1"/>
    </source>
</evidence>
<comment type="similarity">
    <text evidence="2">Belongs to the RLP family.</text>
</comment>
<evidence type="ECO:0000256" key="8">
    <source>
        <dbReference type="ARBA" id="ARBA00022989"/>
    </source>
</evidence>
<dbReference type="SMART" id="SM00365">
    <property type="entry name" value="LRR_SD22"/>
    <property type="match status" value="6"/>
</dbReference>
<evidence type="ECO:0000256" key="9">
    <source>
        <dbReference type="ARBA" id="ARBA00023136"/>
    </source>
</evidence>
<feature type="region of interest" description="Disordered" evidence="12">
    <location>
        <begin position="906"/>
        <end position="928"/>
    </location>
</feature>
<dbReference type="EMBL" id="JAKUCV010005653">
    <property type="protein sequence ID" value="KAJ4830373.1"/>
    <property type="molecule type" value="Genomic_DNA"/>
</dbReference>
<dbReference type="InterPro" id="IPR001611">
    <property type="entry name" value="Leu-rich_rpt"/>
</dbReference>
<evidence type="ECO:0000313" key="16">
    <source>
        <dbReference type="Proteomes" id="UP001141552"/>
    </source>
</evidence>
<keyword evidence="5 13" id="KW-0812">Transmembrane</keyword>
<proteinExistence type="inferred from homology"/>
<dbReference type="SMART" id="SM00369">
    <property type="entry name" value="LRR_TYP"/>
    <property type="match status" value="12"/>
</dbReference>
<protein>
    <recommendedName>
        <fullName evidence="14">Leucine-rich repeat-containing N-terminal plant-type domain-containing protein</fullName>
    </recommendedName>
</protein>
<accession>A0A9Q0FF73</accession>
<evidence type="ECO:0000256" key="5">
    <source>
        <dbReference type="ARBA" id="ARBA00022692"/>
    </source>
</evidence>